<evidence type="ECO:0000313" key="3">
    <source>
        <dbReference type="EMBL" id="MFD0870342.1"/>
    </source>
</evidence>
<accession>A0ABW3DA37</accession>
<feature type="transmembrane region" description="Helical" evidence="1">
    <location>
        <begin position="150"/>
        <end position="167"/>
    </location>
</feature>
<gene>
    <name evidence="3" type="ORF">ACFQ03_14370</name>
</gene>
<dbReference type="InterPro" id="IPR000326">
    <property type="entry name" value="PAP2/HPO"/>
</dbReference>
<dbReference type="InterPro" id="IPR036938">
    <property type="entry name" value="PAP2/HPO_sf"/>
</dbReference>
<keyword evidence="4" id="KW-1185">Reference proteome</keyword>
<dbReference type="InterPro" id="IPR033879">
    <property type="entry name" value="UPP_Pase"/>
</dbReference>
<proteinExistence type="predicted"/>
<dbReference type="SUPFAM" id="SSF48317">
    <property type="entry name" value="Acid phosphatase/Vanadium-dependent haloperoxidase"/>
    <property type="match status" value="1"/>
</dbReference>
<protein>
    <submittedName>
        <fullName evidence="3">Undecaprenyl-diphosphatase</fullName>
    </submittedName>
</protein>
<sequence length="198" mass="22668">MISQFHSDVFRWINDLGKQYSVLNPAVVFLAEYMVYILAVSMMIYWITRSVQNRMMVLQGGISFIIAEILGKTAGLIYYHNQPFAVLPEVNQLIEHEIDNSFPSDHTILFFSICMSYWLFRKKSGWLWLVLACCVAVSRVWVGVHYPVDIAVGACLGILSAVFVYWIESKSALLAKCLGWYVQIEQRILPSRSKSKDA</sequence>
<dbReference type="PANTHER" id="PTHR14969:SF13">
    <property type="entry name" value="AT30094P"/>
    <property type="match status" value="1"/>
</dbReference>
<reference evidence="4" key="1">
    <citation type="journal article" date="2019" name="Int. J. Syst. Evol. Microbiol.">
        <title>The Global Catalogue of Microorganisms (GCM) 10K type strain sequencing project: providing services to taxonomists for standard genome sequencing and annotation.</title>
        <authorList>
            <consortium name="The Broad Institute Genomics Platform"/>
            <consortium name="The Broad Institute Genome Sequencing Center for Infectious Disease"/>
            <person name="Wu L."/>
            <person name="Ma J."/>
        </authorList>
    </citation>
    <scope>NUCLEOTIDE SEQUENCE [LARGE SCALE GENOMIC DNA]</scope>
    <source>
        <strain evidence="4">CCUG 57263</strain>
    </source>
</reference>
<evidence type="ECO:0000313" key="4">
    <source>
        <dbReference type="Proteomes" id="UP001597120"/>
    </source>
</evidence>
<dbReference type="RefSeq" id="WP_379288963.1">
    <property type="nucleotide sequence ID" value="NZ_JBHTIU010000043.1"/>
</dbReference>
<dbReference type="Proteomes" id="UP001597120">
    <property type="component" value="Unassembled WGS sequence"/>
</dbReference>
<name>A0ABW3DA37_9BACL</name>
<evidence type="ECO:0000256" key="1">
    <source>
        <dbReference type="SAM" id="Phobius"/>
    </source>
</evidence>
<dbReference type="Gene3D" id="1.20.144.10">
    <property type="entry name" value="Phosphatidic acid phosphatase type 2/haloperoxidase"/>
    <property type="match status" value="1"/>
</dbReference>
<feature type="transmembrane region" description="Helical" evidence="1">
    <location>
        <begin position="126"/>
        <end position="144"/>
    </location>
</feature>
<dbReference type="Pfam" id="PF01569">
    <property type="entry name" value="PAP2"/>
    <property type="match status" value="1"/>
</dbReference>
<comment type="caution">
    <text evidence="3">The sequence shown here is derived from an EMBL/GenBank/DDBJ whole genome shotgun (WGS) entry which is preliminary data.</text>
</comment>
<organism evidence="3 4">
    <name type="scientific">Paenibacillus residui</name>
    <dbReference type="NCBI Taxonomy" id="629724"/>
    <lineage>
        <taxon>Bacteria</taxon>
        <taxon>Bacillati</taxon>
        <taxon>Bacillota</taxon>
        <taxon>Bacilli</taxon>
        <taxon>Bacillales</taxon>
        <taxon>Paenibacillaceae</taxon>
        <taxon>Paenibacillus</taxon>
    </lineage>
</organism>
<keyword evidence="1" id="KW-0812">Transmembrane</keyword>
<feature type="transmembrane region" description="Helical" evidence="1">
    <location>
        <begin position="26"/>
        <end position="48"/>
    </location>
</feature>
<keyword evidence="1" id="KW-1133">Transmembrane helix</keyword>
<dbReference type="CDD" id="cd03385">
    <property type="entry name" value="PAP2_BcrC_like"/>
    <property type="match status" value="1"/>
</dbReference>
<dbReference type="EMBL" id="JBHTIU010000043">
    <property type="protein sequence ID" value="MFD0870342.1"/>
    <property type="molecule type" value="Genomic_DNA"/>
</dbReference>
<keyword evidence="1" id="KW-0472">Membrane</keyword>
<dbReference type="SMART" id="SM00014">
    <property type="entry name" value="acidPPc"/>
    <property type="match status" value="1"/>
</dbReference>
<dbReference type="PANTHER" id="PTHR14969">
    <property type="entry name" value="SPHINGOSINE-1-PHOSPHATE PHOSPHOHYDROLASE"/>
    <property type="match status" value="1"/>
</dbReference>
<evidence type="ECO:0000259" key="2">
    <source>
        <dbReference type="SMART" id="SM00014"/>
    </source>
</evidence>
<feature type="domain" description="Phosphatidic acid phosphatase type 2/haloperoxidase" evidence="2">
    <location>
        <begin position="59"/>
        <end position="165"/>
    </location>
</feature>